<dbReference type="SUPFAM" id="SSF81301">
    <property type="entry name" value="Nucleotidyltransferase"/>
    <property type="match status" value="1"/>
</dbReference>
<proteinExistence type="inferred from homology"/>
<keyword evidence="2" id="KW-0963">Cytoplasm</keyword>
<organism evidence="3 4">
    <name type="scientific">Symbiobacterium terraclitae</name>
    <dbReference type="NCBI Taxonomy" id="557451"/>
    <lineage>
        <taxon>Bacteria</taxon>
        <taxon>Bacillati</taxon>
        <taxon>Bacillota</taxon>
        <taxon>Clostridia</taxon>
        <taxon>Eubacteriales</taxon>
        <taxon>Symbiobacteriaceae</taxon>
        <taxon>Symbiobacterium</taxon>
    </lineage>
</organism>
<keyword evidence="2" id="KW-0810">Translation regulation</keyword>
<gene>
    <name evidence="2" type="primary">rsfS</name>
    <name evidence="3" type="ORF">J2Z79_000821</name>
</gene>
<protein>
    <recommendedName>
        <fullName evidence="2">Ribosomal silencing factor RsfS</fullName>
    </recommendedName>
</protein>
<reference evidence="3 4" key="1">
    <citation type="submission" date="2021-03" db="EMBL/GenBank/DDBJ databases">
        <title>Genomic Encyclopedia of Type Strains, Phase IV (KMG-IV): sequencing the most valuable type-strain genomes for metagenomic binning, comparative biology and taxonomic classification.</title>
        <authorList>
            <person name="Goeker M."/>
        </authorList>
    </citation>
    <scope>NUCLEOTIDE SEQUENCE [LARGE SCALE GENOMIC DNA]</scope>
    <source>
        <strain evidence="3 4">DSM 27138</strain>
    </source>
</reference>
<comment type="caution">
    <text evidence="3">The sequence shown here is derived from an EMBL/GenBank/DDBJ whole genome shotgun (WGS) entry which is preliminary data.</text>
</comment>
<dbReference type="InterPro" id="IPR043519">
    <property type="entry name" value="NT_sf"/>
</dbReference>
<accession>A0ABS4JPI0</accession>
<evidence type="ECO:0000256" key="1">
    <source>
        <dbReference type="ARBA" id="ARBA00010574"/>
    </source>
</evidence>
<comment type="subcellular location">
    <subcellularLocation>
        <location evidence="2">Cytoplasm</location>
    </subcellularLocation>
</comment>
<dbReference type="PANTHER" id="PTHR21043:SF0">
    <property type="entry name" value="MITOCHONDRIAL ASSEMBLY OF RIBOSOMAL LARGE SUBUNIT PROTEIN 1"/>
    <property type="match status" value="1"/>
</dbReference>
<dbReference type="HAMAP" id="MF_01477">
    <property type="entry name" value="Iojap_RsfS"/>
    <property type="match status" value="1"/>
</dbReference>
<dbReference type="EMBL" id="JAGGLG010000004">
    <property type="protein sequence ID" value="MBP2017438.1"/>
    <property type="molecule type" value="Genomic_DNA"/>
</dbReference>
<keyword evidence="4" id="KW-1185">Reference proteome</keyword>
<dbReference type="PANTHER" id="PTHR21043">
    <property type="entry name" value="IOJAP SUPERFAMILY ORTHOLOG"/>
    <property type="match status" value="1"/>
</dbReference>
<sequence length="119" mass="13320">MTESAEMAQWAAFAADEKKAREVRILDIRGISGVTDYFVICSGTSGTHVRAIADHVEKQLTERGLKIDHVEGYRNGKWVLLDFGDLVIHVMQEDERAFYNLERLWGDAVEVAVRTPAAG</sequence>
<dbReference type="NCBIfam" id="TIGR00090">
    <property type="entry name" value="rsfS_iojap_ybeB"/>
    <property type="match status" value="1"/>
</dbReference>
<comment type="subunit">
    <text evidence="2">Interacts with ribosomal protein uL14 (rplN).</text>
</comment>
<dbReference type="Gene3D" id="3.30.460.10">
    <property type="entry name" value="Beta Polymerase, domain 2"/>
    <property type="match status" value="1"/>
</dbReference>
<comment type="similarity">
    <text evidence="1 2">Belongs to the Iojap/RsfS family.</text>
</comment>
<evidence type="ECO:0000313" key="4">
    <source>
        <dbReference type="Proteomes" id="UP001519289"/>
    </source>
</evidence>
<evidence type="ECO:0000313" key="3">
    <source>
        <dbReference type="EMBL" id="MBP2017438.1"/>
    </source>
</evidence>
<dbReference type="Proteomes" id="UP001519289">
    <property type="component" value="Unassembled WGS sequence"/>
</dbReference>
<comment type="function">
    <text evidence="2">Functions as a ribosomal silencing factor. Interacts with ribosomal protein uL14 (rplN), blocking formation of intersubunit bridge B8. Prevents association of the 30S and 50S ribosomal subunits and the formation of functional ribosomes, thus repressing translation.</text>
</comment>
<keyword evidence="2" id="KW-0678">Repressor</keyword>
<dbReference type="InterPro" id="IPR004394">
    <property type="entry name" value="Iojap/RsfS/C7orf30"/>
</dbReference>
<dbReference type="Pfam" id="PF02410">
    <property type="entry name" value="RsfS"/>
    <property type="match status" value="1"/>
</dbReference>
<evidence type="ECO:0000256" key="2">
    <source>
        <dbReference type="HAMAP-Rule" id="MF_01477"/>
    </source>
</evidence>
<name>A0ABS4JPI0_9FIRM</name>